<dbReference type="Gene3D" id="3.90.550.10">
    <property type="entry name" value="Spore Coat Polysaccharide Biosynthesis Protein SpsA, Chain A"/>
    <property type="match status" value="1"/>
</dbReference>
<keyword evidence="5 6" id="KW-0472">Membrane</keyword>
<evidence type="ECO:0000313" key="9">
    <source>
        <dbReference type="Proteomes" id="UP000030101"/>
    </source>
</evidence>
<name>A0ABR4XM35_9PORP</name>
<dbReference type="Pfam" id="PF00535">
    <property type="entry name" value="Glycos_transf_2"/>
    <property type="match status" value="1"/>
</dbReference>
<proteinExistence type="predicted"/>
<comment type="subcellular location">
    <subcellularLocation>
        <location evidence="1">Cell membrane</location>
    </subcellularLocation>
</comment>
<evidence type="ECO:0000256" key="2">
    <source>
        <dbReference type="ARBA" id="ARBA00022475"/>
    </source>
</evidence>
<feature type="transmembrane region" description="Helical" evidence="6">
    <location>
        <begin position="182"/>
        <end position="204"/>
    </location>
</feature>
<dbReference type="InterPro" id="IPR029044">
    <property type="entry name" value="Nucleotide-diphossugar_trans"/>
</dbReference>
<feature type="transmembrane region" description="Helical" evidence="6">
    <location>
        <begin position="310"/>
        <end position="328"/>
    </location>
</feature>
<dbReference type="CDD" id="cd00761">
    <property type="entry name" value="Glyco_tranf_GTA_type"/>
    <property type="match status" value="1"/>
</dbReference>
<evidence type="ECO:0000259" key="7">
    <source>
        <dbReference type="Pfam" id="PF00535"/>
    </source>
</evidence>
<evidence type="ECO:0000256" key="3">
    <source>
        <dbReference type="ARBA" id="ARBA00022676"/>
    </source>
</evidence>
<reference evidence="8 9" key="1">
    <citation type="submission" date="2014-08" db="EMBL/GenBank/DDBJ databases">
        <title>Porphyromonas canoris strain:OH2762 Genome sequencing.</title>
        <authorList>
            <person name="Wallis C."/>
            <person name="Deusch O."/>
            <person name="O'Flynn C."/>
            <person name="Davis I."/>
            <person name="Jospin G."/>
            <person name="Darling A.E."/>
            <person name="Coil D.A."/>
            <person name="Alexiev A."/>
            <person name="Horsfall A."/>
            <person name="Kirkwood N."/>
            <person name="Harris S."/>
            <person name="Eisen J.A."/>
        </authorList>
    </citation>
    <scope>NUCLEOTIDE SEQUENCE [LARGE SCALE GENOMIC DNA]</scope>
    <source>
        <strain evidence="9">COT-108 OH2762</strain>
    </source>
</reference>
<sequence>MIEYIAYAVFGFALLRFLIAFLNMLFLETLPKHPRIGEAERGKVSILIPARNEADNISHLLSDLKRVNDESIREIIVLDDQSEDNTAEIVSHYCRDDARLRLISSSSLPERWLGKNHACHSLAKEAEGDFFLFLDADVRLEPGFVDRAVAYCQKKKTDLFTVFPTQDMETWAEKVSVPNMHIILLTLLFLPLVRLSCFSSLSAANGQCMLFRRNAYKALLPHYTYRHSKAEDIEIARYFKRKRRKVACLTGIKSIHCKMYSDLQGALDGFSKNVTYFFGGANAYLPALLFWSVTTFGIVPLLLSSSPIFALYYIGIVILTRVMVSLTAGQSPFYNILLIIPQQIMLGAFILKSWINKQRREFRWKGRTL</sequence>
<dbReference type="RefSeq" id="WP_036789243.1">
    <property type="nucleotide sequence ID" value="NZ_JQZV01000005.1"/>
</dbReference>
<keyword evidence="3" id="KW-0328">Glycosyltransferase</keyword>
<accession>A0ABR4XM35</accession>
<dbReference type="SUPFAM" id="SSF53448">
    <property type="entry name" value="Nucleotide-diphospho-sugar transferases"/>
    <property type="match status" value="1"/>
</dbReference>
<dbReference type="InterPro" id="IPR001173">
    <property type="entry name" value="Glyco_trans_2-like"/>
</dbReference>
<evidence type="ECO:0000313" key="8">
    <source>
        <dbReference type="EMBL" id="KGN93096.1"/>
    </source>
</evidence>
<keyword evidence="2" id="KW-1003">Cell membrane</keyword>
<keyword evidence="9" id="KW-1185">Reference proteome</keyword>
<evidence type="ECO:0000256" key="1">
    <source>
        <dbReference type="ARBA" id="ARBA00004236"/>
    </source>
</evidence>
<dbReference type="PANTHER" id="PTHR43646:SF2">
    <property type="entry name" value="GLYCOSYLTRANSFERASE 2-LIKE DOMAIN-CONTAINING PROTEIN"/>
    <property type="match status" value="1"/>
</dbReference>
<feature type="transmembrane region" description="Helical" evidence="6">
    <location>
        <begin position="6"/>
        <end position="27"/>
    </location>
</feature>
<evidence type="ECO:0000256" key="6">
    <source>
        <dbReference type="SAM" id="Phobius"/>
    </source>
</evidence>
<dbReference type="EMBL" id="JQZV01000005">
    <property type="protein sequence ID" value="KGN93096.1"/>
    <property type="molecule type" value="Genomic_DNA"/>
</dbReference>
<feature type="domain" description="Glycosyltransferase 2-like" evidence="7">
    <location>
        <begin position="45"/>
        <end position="219"/>
    </location>
</feature>
<keyword evidence="6" id="KW-1133">Transmembrane helix</keyword>
<organism evidence="8 9">
    <name type="scientific">Porphyromonas canoris</name>
    <dbReference type="NCBI Taxonomy" id="36875"/>
    <lineage>
        <taxon>Bacteria</taxon>
        <taxon>Pseudomonadati</taxon>
        <taxon>Bacteroidota</taxon>
        <taxon>Bacteroidia</taxon>
        <taxon>Bacteroidales</taxon>
        <taxon>Porphyromonadaceae</taxon>
        <taxon>Porphyromonas</taxon>
    </lineage>
</organism>
<gene>
    <name evidence="8" type="ORF">HQ43_02630</name>
</gene>
<protein>
    <recommendedName>
        <fullName evidence="7">Glycosyltransferase 2-like domain-containing protein</fullName>
    </recommendedName>
</protein>
<evidence type="ECO:0000256" key="5">
    <source>
        <dbReference type="ARBA" id="ARBA00023136"/>
    </source>
</evidence>
<dbReference type="Proteomes" id="UP000030101">
    <property type="component" value="Unassembled WGS sequence"/>
</dbReference>
<keyword evidence="4" id="KW-0808">Transferase</keyword>
<evidence type="ECO:0000256" key="4">
    <source>
        <dbReference type="ARBA" id="ARBA00022679"/>
    </source>
</evidence>
<feature type="transmembrane region" description="Helical" evidence="6">
    <location>
        <begin position="283"/>
        <end position="303"/>
    </location>
</feature>
<dbReference type="PANTHER" id="PTHR43646">
    <property type="entry name" value="GLYCOSYLTRANSFERASE"/>
    <property type="match status" value="1"/>
</dbReference>
<keyword evidence="6" id="KW-0812">Transmembrane</keyword>
<feature type="transmembrane region" description="Helical" evidence="6">
    <location>
        <begin position="334"/>
        <end position="355"/>
    </location>
</feature>
<comment type="caution">
    <text evidence="8">The sequence shown here is derived from an EMBL/GenBank/DDBJ whole genome shotgun (WGS) entry which is preliminary data.</text>
</comment>